<dbReference type="Pfam" id="PF02810">
    <property type="entry name" value="SEC-C"/>
    <property type="match status" value="1"/>
</dbReference>
<dbReference type="InterPro" id="IPR011130">
    <property type="entry name" value="SecA_preprotein_X-link_dom"/>
</dbReference>
<dbReference type="Gene3D" id="3.90.1440.10">
    <property type="entry name" value="SecA, preprotein cross-linking domain"/>
    <property type="match status" value="1"/>
</dbReference>
<dbReference type="PRINTS" id="PR00906">
    <property type="entry name" value="SECA"/>
</dbReference>
<feature type="coiled-coil region" evidence="17">
    <location>
        <begin position="16"/>
        <end position="43"/>
    </location>
</feature>
<dbReference type="GO" id="GO:0005524">
    <property type="term" value="F:ATP binding"/>
    <property type="evidence" value="ECO:0007669"/>
    <property type="project" value="UniProtKB-UniRule"/>
</dbReference>
<evidence type="ECO:0000256" key="8">
    <source>
        <dbReference type="ARBA" id="ARBA00022741"/>
    </source>
</evidence>
<dbReference type="PROSITE" id="PS51196">
    <property type="entry name" value="SECA_MOTOR_DEAD"/>
    <property type="match status" value="1"/>
</dbReference>
<evidence type="ECO:0000256" key="3">
    <source>
        <dbReference type="ARBA" id="ARBA00007650"/>
    </source>
</evidence>
<dbReference type="CDD" id="cd18803">
    <property type="entry name" value="SF2_C_secA"/>
    <property type="match status" value="1"/>
</dbReference>
<dbReference type="InterPro" id="IPR004027">
    <property type="entry name" value="SEC_C_motif"/>
</dbReference>
<dbReference type="InterPro" id="IPR014018">
    <property type="entry name" value="SecA_motor_DEAD"/>
</dbReference>
<comment type="cofactor">
    <cofactor evidence="1">
        <name>Zn(2+)</name>
        <dbReference type="ChEBI" id="CHEBI:29105"/>
    </cofactor>
</comment>
<dbReference type="FunFam" id="3.90.1440.10:FF:000003">
    <property type="entry name" value="Preprotein translocase SecA subunit"/>
    <property type="match status" value="1"/>
</dbReference>
<evidence type="ECO:0000256" key="5">
    <source>
        <dbReference type="ARBA" id="ARBA00022475"/>
    </source>
</evidence>
<dbReference type="Pfam" id="PF21090">
    <property type="entry name" value="P-loop_SecA"/>
    <property type="match status" value="1"/>
</dbReference>
<comment type="subunit">
    <text evidence="15">Monomer and homodimer. Part of the essential Sec protein translocation apparatus which comprises SecA, SecYEG and auxiliary proteins SecDF. Other proteins may also be involved.</text>
</comment>
<evidence type="ECO:0000259" key="19">
    <source>
        <dbReference type="PROSITE" id="PS51192"/>
    </source>
</evidence>
<dbReference type="PANTHER" id="PTHR30612">
    <property type="entry name" value="SECA INNER MEMBRANE COMPONENT OF SEC PROTEIN SECRETION SYSTEM"/>
    <property type="match status" value="1"/>
</dbReference>
<keyword evidence="8 15" id="KW-0547">Nucleotide-binding</keyword>
<dbReference type="GO" id="GO:0031522">
    <property type="term" value="C:cell envelope Sec protein transport complex"/>
    <property type="evidence" value="ECO:0007669"/>
    <property type="project" value="UniProtKB-ARBA"/>
</dbReference>
<keyword evidence="7" id="KW-0479">Metal-binding</keyword>
<name>A0A1B2I7E4_9BACT</name>
<dbReference type="Pfam" id="PF07517">
    <property type="entry name" value="SecA_DEAD"/>
    <property type="match status" value="1"/>
</dbReference>
<dbReference type="PROSITE" id="PS51192">
    <property type="entry name" value="HELICASE_ATP_BIND_1"/>
    <property type="match status" value="1"/>
</dbReference>
<keyword evidence="6 15" id="KW-0963">Cytoplasm</keyword>
<evidence type="ECO:0000256" key="7">
    <source>
        <dbReference type="ARBA" id="ARBA00022723"/>
    </source>
</evidence>
<evidence type="ECO:0000256" key="4">
    <source>
        <dbReference type="ARBA" id="ARBA00022448"/>
    </source>
</evidence>
<feature type="domain" description="SecA family profile" evidence="20">
    <location>
        <begin position="5"/>
        <end position="615"/>
    </location>
</feature>
<comment type="catalytic activity">
    <reaction evidence="15">
        <text>ATP + H2O + cellular proteinSide 1 = ADP + phosphate + cellular proteinSide 2.</text>
        <dbReference type="EC" id="7.4.2.8"/>
    </reaction>
</comment>
<feature type="region of interest" description="Disordered" evidence="18">
    <location>
        <begin position="850"/>
        <end position="903"/>
    </location>
</feature>
<dbReference type="GO" id="GO:0065002">
    <property type="term" value="P:intracellular protein transmembrane transport"/>
    <property type="evidence" value="ECO:0007669"/>
    <property type="project" value="UniProtKB-UniRule"/>
</dbReference>
<dbReference type="InterPro" id="IPR027417">
    <property type="entry name" value="P-loop_NTPase"/>
</dbReference>
<keyword evidence="17" id="KW-0175">Coiled coil</keyword>
<feature type="binding site" evidence="15">
    <location>
        <position position="89"/>
    </location>
    <ligand>
        <name>ATP</name>
        <dbReference type="ChEBI" id="CHEBI:30616"/>
    </ligand>
</feature>
<keyword evidence="4 15" id="KW-0813">Transport</keyword>
<comment type="subcellular location">
    <subcellularLocation>
        <location evidence="15">Cell membrane</location>
        <topology evidence="15">Peripheral membrane protein</topology>
        <orientation evidence="15">Cytoplasmic side</orientation>
    </subcellularLocation>
    <subcellularLocation>
        <location evidence="15">Cytoplasm</location>
    </subcellularLocation>
    <subcellularLocation>
        <location evidence="2">Membrane</location>
        <topology evidence="2">Peripheral membrane protein</topology>
    </subcellularLocation>
    <text evidence="15">Distribution is 50-50.</text>
</comment>
<dbReference type="GO" id="GO:0008564">
    <property type="term" value="F:protein-exporting ATPase activity"/>
    <property type="evidence" value="ECO:0007669"/>
    <property type="project" value="UniProtKB-EC"/>
</dbReference>
<evidence type="ECO:0000256" key="10">
    <source>
        <dbReference type="ARBA" id="ARBA00022840"/>
    </source>
</evidence>
<feature type="domain" description="Helicase ATP-binding" evidence="19">
    <location>
        <begin position="91"/>
        <end position="249"/>
    </location>
</feature>
<dbReference type="STRING" id="1197717.BED41_12735"/>
<dbReference type="PROSITE" id="PS01312">
    <property type="entry name" value="SECA"/>
    <property type="match status" value="1"/>
</dbReference>
<dbReference type="HAMAP" id="MF_01382">
    <property type="entry name" value="SecA"/>
    <property type="match status" value="1"/>
</dbReference>
<accession>A0A1B2I7E4</accession>
<protein>
    <recommendedName>
        <fullName evidence="15 16">Protein translocase subunit SecA</fullName>
        <ecNumber evidence="15">7.4.2.8</ecNumber>
    </recommendedName>
</protein>
<reference evidence="21" key="1">
    <citation type="submission" date="2016-08" db="EMBL/GenBank/DDBJ databases">
        <title>Complete genome of Cloacibacillus porcorum.</title>
        <authorList>
            <person name="Looft T."/>
            <person name="Bayles D.O."/>
            <person name="Alt D.P."/>
        </authorList>
    </citation>
    <scope>NUCLEOTIDE SEQUENCE [LARGE SCALE GENOMIC DNA]</scope>
    <source>
        <strain evidence="21">CL-84</strain>
    </source>
</reference>
<keyword evidence="5 15" id="KW-1003">Cell membrane</keyword>
<dbReference type="AlphaFoldDB" id="A0A1B2I7E4"/>
<dbReference type="SUPFAM" id="SSF52540">
    <property type="entry name" value="P-loop containing nucleoside triphosphate hydrolases"/>
    <property type="match status" value="2"/>
</dbReference>
<dbReference type="CDD" id="cd17928">
    <property type="entry name" value="DEXDc_SecA"/>
    <property type="match status" value="1"/>
</dbReference>
<dbReference type="Pfam" id="PF07516">
    <property type="entry name" value="SecA_SW"/>
    <property type="match status" value="1"/>
</dbReference>
<gene>
    <name evidence="15" type="primary">secA</name>
    <name evidence="21" type="ORF">BED41_12735</name>
</gene>
<feature type="binding site" evidence="15">
    <location>
        <position position="497"/>
    </location>
    <ligand>
        <name>ATP</name>
        <dbReference type="ChEBI" id="CHEBI:30616"/>
    </ligand>
</feature>
<sequence>MGFLNGVIKALGFDPNDRAVAKYEKKTEIIDSYEAELEKLSDEELAQSAVIFKERLDKGESLDDIMPEVFARVREVSKRTLGLRHFKEQLIGGMALHDGNIAEMKTGEGKTLVATLAVALNAMTKEGVHVITVNDYLAARDAAWMGPVYRGMGLSVGVISPFMPEEERFAAYRCDITYGTNSEFGFDYLRDNMAIQKEQQVQRGHYFCIVDEVDSILIDEARTPLIISGPSEDDTEPYRVADGVARELVKGADFELDEKERNLALTEEGISKAERIMKLPNLFTDFANSSLSHKIVQALKAHHLFQRDVHYVVKDGEIVIVDEFTGRLMFGRRYSDGLHQAIEAKERVKVGRENQTLATITLQNYFRMYKKLAGMTGTALTEAEEFKEIYGLEVIVVPTHRPMIRVDQPDAVYKTAEEKYIAAADEVAEFHAKGQPILIGTASIEHSERVSKLLRVRKIPHNVLNAKVHDKEASIVAQAGRFGAVTVATNMAGRGTDIVLGGNPEFLAREELEKQGIDPAAEPQLYAETLERYKAVCAEEHDKVIETGGLRIIGTERHESRRIDNQLRGRSGRQGDPGESRFYIALEDDLIRLFGGDRISGIMDKLGMEKGESIEHPLLSKAIENAQKKVEEMHFDIRKQLLSYDNVMNRQREAVYRERAEILDDKDIVERTLGVLEDTAQAQLDKIFADKSADEPDVASVSVRLNALFWPGIARHLDGVQAEVELEEARPKIIEEIRARFNQKTAELGEELSEQIFRYIFLEVLDKNWKEHLLAMDELRRGIGLRAIGQKDPLVEYQFESFNLFQEMLNQVREGITEFALRVSVVTKEPEREERSKRWRESREALDIPAATGGSYSDDMENPGALATAQKTQPIVNEVKIGRNDPCPCGSGKKYKQCCGRDK</sequence>
<evidence type="ECO:0000256" key="13">
    <source>
        <dbReference type="ARBA" id="ARBA00023010"/>
    </source>
</evidence>
<dbReference type="GO" id="GO:0005829">
    <property type="term" value="C:cytosol"/>
    <property type="evidence" value="ECO:0007669"/>
    <property type="project" value="TreeGrafter"/>
</dbReference>
<dbReference type="EC" id="7.4.2.8" evidence="15"/>
<dbReference type="InterPro" id="IPR020937">
    <property type="entry name" value="SecA_CS"/>
</dbReference>
<dbReference type="Gene3D" id="3.40.50.300">
    <property type="entry name" value="P-loop containing nucleotide triphosphate hydrolases"/>
    <property type="match status" value="2"/>
</dbReference>
<evidence type="ECO:0000256" key="14">
    <source>
        <dbReference type="ARBA" id="ARBA00023136"/>
    </source>
</evidence>
<dbReference type="SMART" id="SM00958">
    <property type="entry name" value="SecA_PP_bind"/>
    <property type="match status" value="1"/>
</dbReference>
<keyword evidence="13 15" id="KW-0811">Translocation</keyword>
<evidence type="ECO:0000313" key="21">
    <source>
        <dbReference type="EMBL" id="ANZ45876.1"/>
    </source>
</evidence>
<dbReference type="Gene3D" id="1.10.3060.10">
    <property type="entry name" value="Helical scaffold and wing domains of SecA"/>
    <property type="match status" value="1"/>
</dbReference>
<keyword evidence="9" id="KW-0862">Zinc</keyword>
<evidence type="ECO:0000256" key="9">
    <source>
        <dbReference type="ARBA" id="ARBA00022833"/>
    </source>
</evidence>
<organism evidence="21 22">
    <name type="scientific">Cloacibacillus porcorum</name>
    <dbReference type="NCBI Taxonomy" id="1197717"/>
    <lineage>
        <taxon>Bacteria</taxon>
        <taxon>Thermotogati</taxon>
        <taxon>Synergistota</taxon>
        <taxon>Synergistia</taxon>
        <taxon>Synergistales</taxon>
        <taxon>Synergistaceae</taxon>
        <taxon>Cloacibacillus</taxon>
    </lineage>
</organism>
<dbReference type="GO" id="GO:0043952">
    <property type="term" value="P:protein transport by the Sec complex"/>
    <property type="evidence" value="ECO:0007669"/>
    <property type="project" value="TreeGrafter"/>
</dbReference>
<dbReference type="EMBL" id="CP016757">
    <property type="protein sequence ID" value="ANZ45876.1"/>
    <property type="molecule type" value="Genomic_DNA"/>
</dbReference>
<dbReference type="GO" id="GO:0005886">
    <property type="term" value="C:plasma membrane"/>
    <property type="evidence" value="ECO:0007669"/>
    <property type="project" value="UniProtKB-SubCell"/>
</dbReference>
<evidence type="ECO:0000259" key="20">
    <source>
        <dbReference type="PROSITE" id="PS51196"/>
    </source>
</evidence>
<keyword evidence="22" id="KW-1185">Reference proteome</keyword>
<evidence type="ECO:0000256" key="17">
    <source>
        <dbReference type="SAM" id="Coils"/>
    </source>
</evidence>
<dbReference type="RefSeq" id="WP_066746996.1">
    <property type="nucleotide sequence ID" value="NZ_CAUFKJ010000003.1"/>
</dbReference>
<dbReference type="GO" id="GO:0046872">
    <property type="term" value="F:metal ion binding"/>
    <property type="evidence" value="ECO:0007669"/>
    <property type="project" value="UniProtKB-KW"/>
</dbReference>
<evidence type="ECO:0000256" key="1">
    <source>
        <dbReference type="ARBA" id="ARBA00001947"/>
    </source>
</evidence>
<comment type="function">
    <text evidence="15">Part of the Sec protein translocase complex. Interacts with the SecYEG preprotein conducting channel. Has a central role in coupling the hydrolysis of ATP to the transfer of proteins into and across the cell membrane, serving as an ATP-driven molecular motor driving the stepwise translocation of polypeptide chains across the membrane.</text>
</comment>
<dbReference type="PANTHER" id="PTHR30612:SF0">
    <property type="entry name" value="CHLOROPLAST PROTEIN-TRANSPORTING ATPASE"/>
    <property type="match status" value="1"/>
</dbReference>
<dbReference type="NCBIfam" id="NF009538">
    <property type="entry name" value="PRK12904.1"/>
    <property type="match status" value="1"/>
</dbReference>
<dbReference type="InterPro" id="IPR014001">
    <property type="entry name" value="Helicase_ATP-bd"/>
</dbReference>
<keyword evidence="14 15" id="KW-0472">Membrane</keyword>
<dbReference type="InterPro" id="IPR011115">
    <property type="entry name" value="SecA_DEAD"/>
</dbReference>
<dbReference type="SUPFAM" id="SSF81886">
    <property type="entry name" value="Helical scaffold and wing domains of SecA"/>
    <property type="match status" value="1"/>
</dbReference>
<dbReference type="GO" id="GO:0017038">
    <property type="term" value="P:protein import"/>
    <property type="evidence" value="ECO:0007669"/>
    <property type="project" value="InterPro"/>
</dbReference>
<comment type="similarity">
    <text evidence="3 15 16">Belongs to the SecA family.</text>
</comment>
<dbReference type="KEGG" id="cpor:BED41_12735"/>
<dbReference type="InterPro" id="IPR011116">
    <property type="entry name" value="SecA_Wing/Scaffold"/>
</dbReference>
<keyword evidence="10 15" id="KW-0067">ATP-binding</keyword>
<dbReference type="InterPro" id="IPR044722">
    <property type="entry name" value="SecA_SF2_C"/>
</dbReference>
<evidence type="ECO:0000256" key="2">
    <source>
        <dbReference type="ARBA" id="ARBA00004170"/>
    </source>
</evidence>
<dbReference type="InterPro" id="IPR036670">
    <property type="entry name" value="SecA_X-link_sf"/>
</dbReference>
<dbReference type="NCBIfam" id="TIGR00963">
    <property type="entry name" value="secA"/>
    <property type="match status" value="1"/>
</dbReference>
<keyword evidence="11 15" id="KW-0653">Protein transport</keyword>
<evidence type="ECO:0000256" key="18">
    <source>
        <dbReference type="SAM" id="MobiDB-lite"/>
    </source>
</evidence>
<evidence type="ECO:0000256" key="12">
    <source>
        <dbReference type="ARBA" id="ARBA00022967"/>
    </source>
</evidence>
<dbReference type="Pfam" id="PF01043">
    <property type="entry name" value="SecA_PP_bind"/>
    <property type="match status" value="1"/>
</dbReference>
<dbReference type="GeneID" id="83058710"/>
<dbReference type="GO" id="GO:0006605">
    <property type="term" value="P:protein targeting"/>
    <property type="evidence" value="ECO:0007669"/>
    <property type="project" value="UniProtKB-UniRule"/>
</dbReference>
<evidence type="ECO:0000256" key="6">
    <source>
        <dbReference type="ARBA" id="ARBA00022490"/>
    </source>
</evidence>
<evidence type="ECO:0000256" key="15">
    <source>
        <dbReference type="HAMAP-Rule" id="MF_01382"/>
    </source>
</evidence>
<proteinExistence type="inferred from homology"/>
<dbReference type="InterPro" id="IPR000185">
    <property type="entry name" value="SecA"/>
</dbReference>
<dbReference type="FunFam" id="3.40.50.300:FF:000113">
    <property type="entry name" value="Preprotein translocase subunit SecA"/>
    <property type="match status" value="1"/>
</dbReference>
<feature type="binding site" evidence="15">
    <location>
        <begin position="107"/>
        <end position="111"/>
    </location>
    <ligand>
        <name>ATP</name>
        <dbReference type="ChEBI" id="CHEBI:30616"/>
    </ligand>
</feature>
<evidence type="ECO:0000256" key="11">
    <source>
        <dbReference type="ARBA" id="ARBA00022927"/>
    </source>
</evidence>
<evidence type="ECO:0000313" key="22">
    <source>
        <dbReference type="Proteomes" id="UP000093044"/>
    </source>
</evidence>
<dbReference type="SMART" id="SM00957">
    <property type="entry name" value="SecA_DEAD"/>
    <property type="match status" value="1"/>
</dbReference>
<dbReference type="InterPro" id="IPR036266">
    <property type="entry name" value="SecA_Wing/Scaffold_sf"/>
</dbReference>
<dbReference type="OrthoDB" id="9805579at2"/>
<dbReference type="SUPFAM" id="SSF81767">
    <property type="entry name" value="Pre-protein crosslinking domain of SecA"/>
    <property type="match status" value="1"/>
</dbReference>
<evidence type="ECO:0000256" key="16">
    <source>
        <dbReference type="RuleBase" id="RU003874"/>
    </source>
</evidence>
<dbReference type="Proteomes" id="UP000093044">
    <property type="component" value="Chromosome"/>
</dbReference>
<keyword evidence="12 15" id="KW-1278">Translocase</keyword>